<dbReference type="SUPFAM" id="SSF46785">
    <property type="entry name" value="Winged helix' DNA-binding domain"/>
    <property type="match status" value="1"/>
</dbReference>
<organism evidence="2 3">
    <name type="scientific">Alkalicoccus luteus</name>
    <dbReference type="NCBI Taxonomy" id="1237094"/>
    <lineage>
        <taxon>Bacteria</taxon>
        <taxon>Bacillati</taxon>
        <taxon>Bacillota</taxon>
        <taxon>Bacilli</taxon>
        <taxon>Bacillales</taxon>
        <taxon>Bacillaceae</taxon>
        <taxon>Alkalicoccus</taxon>
    </lineage>
</organism>
<feature type="compositionally biased region" description="Polar residues" evidence="1">
    <location>
        <begin position="113"/>
        <end position="135"/>
    </location>
</feature>
<comment type="caution">
    <text evidence="2">The sequence shown here is derived from an EMBL/GenBank/DDBJ whole genome shotgun (WGS) entry which is preliminary data.</text>
</comment>
<sequence length="262" mass="30272">MSSVPQTRIHKTDKSKGNFTQVCNKIVNNPDLSAQAKGVMLYLLSKPSTWEVNALDIQKHMKNGRDAIKAILKELEQQGYIYKEKQGKSKNGKFDKSVTYVYEDKDNKPLTGNPLTDNPSTVKPSTESQSLSNKEVNNKDLKIKNNNTPSLYDYKYIESKEMHEYIEKHFSKDIQDLLRSVERNTTSKHFNKTFLEAFEQAQAKTHSLPISHAERKQILKDCLYYMETNSVDDLVGLIISKMRHKRDQRLIYHLGNQKRNSS</sequence>
<reference evidence="2 3" key="1">
    <citation type="submission" date="2020-03" db="EMBL/GenBank/DDBJ databases">
        <title>Assessment of the enzymatic potential of alkaline-tolerant lipase obtained from Bacillus luteus H11 (technogenic soil) for the bioremediation of saline soils contaminated with petroleum substances.</title>
        <authorList>
            <person name="Kalwasinska A."/>
        </authorList>
    </citation>
    <scope>NUCLEOTIDE SEQUENCE [LARGE SCALE GENOMIC DNA]</scope>
    <source>
        <strain evidence="2 3">H11</strain>
    </source>
</reference>
<gene>
    <name evidence="2" type="ORF">HCN83_17505</name>
</gene>
<protein>
    <recommendedName>
        <fullName evidence="4">Helix-turn-helix domain-containing protein</fullName>
    </recommendedName>
</protein>
<evidence type="ECO:0000313" key="3">
    <source>
        <dbReference type="Proteomes" id="UP000752012"/>
    </source>
</evidence>
<dbReference type="Proteomes" id="UP000752012">
    <property type="component" value="Unassembled WGS sequence"/>
</dbReference>
<evidence type="ECO:0000313" key="2">
    <source>
        <dbReference type="EMBL" id="NJP39371.1"/>
    </source>
</evidence>
<proteinExistence type="predicted"/>
<dbReference type="AlphaFoldDB" id="A0A969PS07"/>
<feature type="region of interest" description="Disordered" evidence="1">
    <location>
        <begin position="105"/>
        <end position="135"/>
    </location>
</feature>
<keyword evidence="3" id="KW-1185">Reference proteome</keyword>
<accession>A0A969PS07</accession>
<dbReference type="InterPro" id="IPR036390">
    <property type="entry name" value="WH_DNA-bd_sf"/>
</dbReference>
<evidence type="ECO:0008006" key="4">
    <source>
        <dbReference type="Google" id="ProtNLM"/>
    </source>
</evidence>
<dbReference type="RefSeq" id="WP_168009704.1">
    <property type="nucleotide sequence ID" value="NZ_JAATHJ010000052.1"/>
</dbReference>
<evidence type="ECO:0000256" key="1">
    <source>
        <dbReference type="SAM" id="MobiDB-lite"/>
    </source>
</evidence>
<dbReference type="EMBL" id="JAATHJ010000052">
    <property type="protein sequence ID" value="NJP39371.1"/>
    <property type="molecule type" value="Genomic_DNA"/>
</dbReference>
<name>A0A969PS07_9BACI</name>